<feature type="domain" description="AMP-dependent synthetase/ligase" evidence="3">
    <location>
        <begin position="8"/>
        <end position="352"/>
    </location>
</feature>
<dbReference type="Pfam" id="PF00501">
    <property type="entry name" value="AMP-binding"/>
    <property type="match status" value="1"/>
</dbReference>
<dbReference type="HOGENOM" id="CLU_000022_59_0_2"/>
<dbReference type="InterPro" id="IPR000873">
    <property type="entry name" value="AMP-dep_synth/lig_dom"/>
</dbReference>
<dbReference type="PANTHER" id="PTHR43201">
    <property type="entry name" value="ACYL-COA SYNTHETASE"/>
    <property type="match status" value="1"/>
</dbReference>
<dbReference type="KEGG" id="mhz:Metho_2452"/>
<gene>
    <name evidence="5" type="ordered locus">Metho_2452</name>
</gene>
<dbReference type="InterPro" id="IPR042099">
    <property type="entry name" value="ANL_N_sf"/>
</dbReference>
<dbReference type="Gene3D" id="3.30.300.30">
    <property type="match status" value="1"/>
</dbReference>
<dbReference type="GO" id="GO:0031956">
    <property type="term" value="F:medium-chain fatty acid-CoA ligase activity"/>
    <property type="evidence" value="ECO:0007669"/>
    <property type="project" value="TreeGrafter"/>
</dbReference>
<name>L0L2E5_METHD</name>
<comment type="similarity">
    <text evidence="1">Belongs to the ATP-dependent AMP-binding enzyme family.</text>
</comment>
<feature type="domain" description="AMP-binding enzyme C-terminal" evidence="4">
    <location>
        <begin position="402"/>
        <end position="475"/>
    </location>
</feature>
<dbReference type="OrthoDB" id="193284at2157"/>
<dbReference type="SUPFAM" id="SSF56801">
    <property type="entry name" value="Acetyl-CoA synthetase-like"/>
    <property type="match status" value="1"/>
</dbReference>
<dbReference type="AlphaFoldDB" id="L0L2E5"/>
<dbReference type="Gene3D" id="3.40.50.12780">
    <property type="entry name" value="N-terminal domain of ligase-like"/>
    <property type="match status" value="1"/>
</dbReference>
<proteinExistence type="inferred from homology"/>
<dbReference type="GeneID" id="14408531"/>
<dbReference type="STRING" id="867904.Metho_2452"/>
<protein>
    <submittedName>
        <fullName evidence="5">Acyl-CoA synthetase (AMP-forming)/AMP-acid ligase II</fullName>
    </submittedName>
</protein>
<keyword evidence="6" id="KW-1185">Reference proteome</keyword>
<dbReference type="Proteomes" id="UP000010866">
    <property type="component" value="Chromosome"/>
</dbReference>
<dbReference type="InterPro" id="IPR045851">
    <property type="entry name" value="AMP-bd_C_sf"/>
</dbReference>
<evidence type="ECO:0000259" key="4">
    <source>
        <dbReference type="Pfam" id="PF13193"/>
    </source>
</evidence>
<reference evidence="6" key="1">
    <citation type="submission" date="2012-02" db="EMBL/GenBank/DDBJ databases">
        <title>Complete sequence of chromosome of Methanomethylovorans hollandica DSM 15978.</title>
        <authorList>
            <person name="Lucas S."/>
            <person name="Copeland A."/>
            <person name="Lapidus A."/>
            <person name="Glavina del Rio T."/>
            <person name="Dalin E."/>
            <person name="Tice H."/>
            <person name="Bruce D."/>
            <person name="Goodwin L."/>
            <person name="Pitluck S."/>
            <person name="Peters L."/>
            <person name="Mikhailova N."/>
            <person name="Held B."/>
            <person name="Kyrpides N."/>
            <person name="Mavromatis K."/>
            <person name="Ivanova N."/>
            <person name="Brettin T."/>
            <person name="Detter J.C."/>
            <person name="Han C."/>
            <person name="Larimer F."/>
            <person name="Land M."/>
            <person name="Hauser L."/>
            <person name="Markowitz V."/>
            <person name="Cheng J.-F."/>
            <person name="Hugenholtz P."/>
            <person name="Woyke T."/>
            <person name="Wu D."/>
            <person name="Spring S."/>
            <person name="Schroeder M."/>
            <person name="Brambilla E."/>
            <person name="Klenk H.-P."/>
            <person name="Eisen J.A."/>
        </authorList>
    </citation>
    <scope>NUCLEOTIDE SEQUENCE [LARGE SCALE GENOMIC DNA]</scope>
    <source>
        <strain evidence="6">DSM 15978 / NBRC 107637 / DMS1</strain>
    </source>
</reference>
<evidence type="ECO:0000313" key="5">
    <source>
        <dbReference type="EMBL" id="AGB50593.1"/>
    </source>
</evidence>
<dbReference type="InterPro" id="IPR020845">
    <property type="entry name" value="AMP-binding_CS"/>
</dbReference>
<accession>L0L2E5</accession>
<dbReference type="InterPro" id="IPR025110">
    <property type="entry name" value="AMP-bd_C"/>
</dbReference>
<keyword evidence="2 5" id="KW-0436">Ligase</keyword>
<dbReference type="Pfam" id="PF13193">
    <property type="entry name" value="AMP-binding_C"/>
    <property type="match status" value="1"/>
</dbReference>
<organism evidence="5 6">
    <name type="scientific">Methanomethylovorans hollandica (strain DSM 15978 / NBRC 107637 / DMS1)</name>
    <dbReference type="NCBI Taxonomy" id="867904"/>
    <lineage>
        <taxon>Archaea</taxon>
        <taxon>Methanobacteriati</taxon>
        <taxon>Methanobacteriota</taxon>
        <taxon>Stenosarchaea group</taxon>
        <taxon>Methanomicrobia</taxon>
        <taxon>Methanosarcinales</taxon>
        <taxon>Methanosarcinaceae</taxon>
        <taxon>Methanomethylovorans</taxon>
    </lineage>
</organism>
<evidence type="ECO:0000256" key="2">
    <source>
        <dbReference type="ARBA" id="ARBA00022598"/>
    </source>
</evidence>
<dbReference type="EMBL" id="CP003362">
    <property type="protein sequence ID" value="AGB50593.1"/>
    <property type="molecule type" value="Genomic_DNA"/>
</dbReference>
<dbReference type="PROSITE" id="PS00455">
    <property type="entry name" value="AMP_BINDING"/>
    <property type="match status" value="1"/>
</dbReference>
<dbReference type="PANTHER" id="PTHR43201:SF5">
    <property type="entry name" value="MEDIUM-CHAIN ACYL-COA LIGASE ACSF2, MITOCHONDRIAL"/>
    <property type="match status" value="1"/>
</dbReference>
<dbReference type="GO" id="GO:0006631">
    <property type="term" value="P:fatty acid metabolic process"/>
    <property type="evidence" value="ECO:0007669"/>
    <property type="project" value="TreeGrafter"/>
</dbReference>
<dbReference type="RefSeq" id="WP_015325758.1">
    <property type="nucleotide sequence ID" value="NC_019977.1"/>
</dbReference>
<dbReference type="CDD" id="cd04433">
    <property type="entry name" value="AFD_class_I"/>
    <property type="match status" value="1"/>
</dbReference>
<evidence type="ECO:0000256" key="1">
    <source>
        <dbReference type="ARBA" id="ARBA00006432"/>
    </source>
</evidence>
<evidence type="ECO:0000313" key="6">
    <source>
        <dbReference type="Proteomes" id="UP000010866"/>
    </source>
</evidence>
<sequence>MKIDAYLAEHARKTPSRIALEEGNNSISYEALEASVNDIASSMKEFRHCRFAILEEMGIKYVKMLMAVYRSDNIAIPMPIEMPMVSLEKILDNSHVRNIITTEAQYSKFGDSFFERFRTVIIVSDGKPVRYIRKDISIESNHPELKLVLYTSGTTGTPKGVMLSDKNLTTNAASIIEILGLTPDDKAAQVISPHHAFGNSIINSHLMSGGCIVMGNMKFIGSVFSLIESGVTVFYGVPSTYRILLRYPDRFKKAFSNVKIAASAGGGMTKQIVRTIKELVPNIEMLPMYGQTEATARLAYVPKEDVEEFIETIGKPIPGVTLDVFDSKGQSVEPNVTAELVAKGDNILLGYLDDEIATKRKIIDGWMYTGDLAQKLPNGYFKLMGRKDDLIKIGDHLVNPREIEKTIENSNKVSAVFVVPVAHELMGTAISLMVIPETETDVDTLFKFCRKNLPAHLYPKEILFIDHLPLTENGKISNRLIIEEYQNVKNCM</sequence>
<evidence type="ECO:0000259" key="3">
    <source>
        <dbReference type="Pfam" id="PF00501"/>
    </source>
</evidence>